<dbReference type="EMBL" id="GG698898">
    <property type="protein sequence ID" value="EEU46656.1"/>
    <property type="molecule type" value="Genomic_DNA"/>
</dbReference>
<dbReference type="HOGENOM" id="CLU_470134_0_0_1"/>
<accession>C7YNY3</accession>
<evidence type="ECO:0000313" key="3">
    <source>
        <dbReference type="Proteomes" id="UP000005206"/>
    </source>
</evidence>
<dbReference type="OMA" id="CTERIQT"/>
<feature type="region of interest" description="Disordered" evidence="1">
    <location>
        <begin position="234"/>
        <end position="421"/>
    </location>
</feature>
<evidence type="ECO:0000313" key="2">
    <source>
        <dbReference type="EMBL" id="EEU46656.1"/>
    </source>
</evidence>
<dbReference type="eggNOG" id="ENOG502T1M3">
    <property type="taxonomic scope" value="Eukaryota"/>
</dbReference>
<proteinExistence type="predicted"/>
<sequence length="531" mass="58615">MAKRRHDPDVHQLTGLLCMPCGIDFSSPSQAWLDDQARGIGQLDKSLRRSNKLLARISSRLDQFRTRPKAAQLCKAHHGLNPKLIRRHMLHIIAECTKRIDRLRHWQRRTPFPASVRAWLKRMDAVTGMWMGAKVFRAVFGYAQVASSPKPVKNGCEACIMSAIGGQDQALLDLRASLVSRTGGYGRRSSKEPRLLRLLESWIDHFGRDRADAIRRQSEMLADTLRAVRLQVRTAKGAAENDPTPSTPNRYPVSRPEQVTQKVEREVIPKTPSRPRQGAPGWAKNTDGQVDYAYFRNPPSTWGSSGEESNDERSESNSVRESQSSDMDELDTPGERAGQEASDWMDVRMKSQGLGPNERRRLFEDDTHPALSDYGPANTVPSLLGNGRPRSMHGESESTRLPRPTLNRPATAVGPPASTAGGSIWESVSVASFSRFGSHTPSHSGSTMAPPSTMSTVSSRVPNLNPRRNAPGTRDAPSMVSLPPDDQPYLDFCRQMGLDVNSDIVEQTRASAPSGFGSNVPPPPSSIYSQD</sequence>
<feature type="compositionally biased region" description="Basic and acidic residues" evidence="1">
    <location>
        <begin position="357"/>
        <end position="368"/>
    </location>
</feature>
<feature type="region of interest" description="Disordered" evidence="1">
    <location>
        <begin position="504"/>
        <end position="531"/>
    </location>
</feature>
<gene>
    <name evidence="2" type="ORF">NECHADRAFT_79466</name>
</gene>
<dbReference type="InParanoid" id="C7YNY3"/>
<feature type="region of interest" description="Disordered" evidence="1">
    <location>
        <begin position="437"/>
        <end position="491"/>
    </location>
</feature>
<name>C7YNY3_FUSV7</name>
<dbReference type="VEuPathDB" id="FungiDB:NECHADRAFT_79466"/>
<dbReference type="OrthoDB" id="3786931at2759"/>
<dbReference type="RefSeq" id="XP_003052369.1">
    <property type="nucleotide sequence ID" value="XM_003052323.1"/>
</dbReference>
<dbReference type="AlphaFoldDB" id="C7YNY3"/>
<evidence type="ECO:0000256" key="1">
    <source>
        <dbReference type="SAM" id="MobiDB-lite"/>
    </source>
</evidence>
<protein>
    <submittedName>
        <fullName evidence="2">Uncharacterized protein</fullName>
    </submittedName>
</protein>
<dbReference type="Proteomes" id="UP000005206">
    <property type="component" value="Chromosome 4"/>
</dbReference>
<feature type="compositionally biased region" description="Low complexity" evidence="1">
    <location>
        <begin position="316"/>
        <end position="325"/>
    </location>
</feature>
<keyword evidence="3" id="KW-1185">Reference proteome</keyword>
<reference evidence="2 3" key="1">
    <citation type="journal article" date="2009" name="PLoS Genet.">
        <title>The genome of Nectria haematococca: contribution of supernumerary chromosomes to gene expansion.</title>
        <authorList>
            <person name="Coleman J.J."/>
            <person name="Rounsley S.D."/>
            <person name="Rodriguez-Carres M."/>
            <person name="Kuo A."/>
            <person name="Wasmann C.C."/>
            <person name="Grimwood J."/>
            <person name="Schmutz J."/>
            <person name="Taga M."/>
            <person name="White G.J."/>
            <person name="Zhou S."/>
            <person name="Schwartz D.C."/>
            <person name="Freitag M."/>
            <person name="Ma L.J."/>
            <person name="Danchin E.G."/>
            <person name="Henrissat B."/>
            <person name="Coutinho P.M."/>
            <person name="Nelson D.R."/>
            <person name="Straney D."/>
            <person name="Napoli C.A."/>
            <person name="Barker B.M."/>
            <person name="Gribskov M."/>
            <person name="Rep M."/>
            <person name="Kroken S."/>
            <person name="Molnar I."/>
            <person name="Rensing C."/>
            <person name="Kennell J.C."/>
            <person name="Zamora J."/>
            <person name="Farman M.L."/>
            <person name="Selker E.U."/>
            <person name="Salamov A."/>
            <person name="Shapiro H."/>
            <person name="Pangilinan J."/>
            <person name="Lindquist E."/>
            <person name="Lamers C."/>
            <person name="Grigoriev I.V."/>
            <person name="Geiser D.M."/>
            <person name="Covert S.F."/>
            <person name="Temporini E."/>
            <person name="Vanetten H.D."/>
        </authorList>
    </citation>
    <scope>NUCLEOTIDE SEQUENCE [LARGE SCALE GENOMIC DNA]</scope>
    <source>
        <strain evidence="3">ATCC MYA-4622 / CBS 123669 / FGSC 9596 / NRRL 45880 / 77-13-4</strain>
    </source>
</reference>
<dbReference type="GeneID" id="9670891"/>
<dbReference type="KEGG" id="nhe:NECHADRAFT_79466"/>
<organism evidence="2 3">
    <name type="scientific">Fusarium vanettenii (strain ATCC MYA-4622 / CBS 123669 / FGSC 9596 / NRRL 45880 / 77-13-4)</name>
    <name type="common">Fusarium solani subsp. pisi</name>
    <dbReference type="NCBI Taxonomy" id="660122"/>
    <lineage>
        <taxon>Eukaryota</taxon>
        <taxon>Fungi</taxon>
        <taxon>Dikarya</taxon>
        <taxon>Ascomycota</taxon>
        <taxon>Pezizomycotina</taxon>
        <taxon>Sordariomycetes</taxon>
        <taxon>Hypocreomycetidae</taxon>
        <taxon>Hypocreales</taxon>
        <taxon>Nectriaceae</taxon>
        <taxon>Fusarium</taxon>
        <taxon>Fusarium solani species complex</taxon>
        <taxon>Fusarium vanettenii</taxon>
    </lineage>
</organism>
<feature type="compositionally biased region" description="Polar residues" evidence="1">
    <location>
        <begin position="437"/>
        <end position="462"/>
    </location>
</feature>